<keyword evidence="12" id="KW-0408">Iron</keyword>
<dbReference type="InterPro" id="IPR012292">
    <property type="entry name" value="Globin/Proto"/>
</dbReference>
<dbReference type="PANTHER" id="PTHR43396:SF3">
    <property type="entry name" value="FLAVOHEMOPROTEIN"/>
    <property type="match status" value="1"/>
</dbReference>
<dbReference type="GO" id="GO:0009636">
    <property type="term" value="P:response to toxic substance"/>
    <property type="evidence" value="ECO:0007669"/>
    <property type="project" value="UniProtKB-KW"/>
</dbReference>
<evidence type="ECO:0000256" key="7">
    <source>
        <dbReference type="ARBA" id="ARBA00022630"/>
    </source>
</evidence>
<dbReference type="GO" id="GO:0046210">
    <property type="term" value="P:nitric oxide catabolic process"/>
    <property type="evidence" value="ECO:0007669"/>
    <property type="project" value="TreeGrafter"/>
</dbReference>
<name>A0AAD6G2G7_9EURO</name>
<keyword evidence="7" id="KW-0285">Flavoprotein</keyword>
<accession>A0AAD6G2G7</accession>
<dbReference type="PROSITE" id="PS51384">
    <property type="entry name" value="FAD_FR"/>
    <property type="match status" value="1"/>
</dbReference>
<comment type="cofactor">
    <cofactor evidence="1">
        <name>heme b</name>
        <dbReference type="ChEBI" id="CHEBI:60344"/>
    </cofactor>
</comment>
<sequence length="417" mass="46488">MTPEQIEVIRQTVPVIQQHGYDITTVFYRNMLTAHPELNSVFNFTSQKTGHQARALAGALGAYAANIDNLVALGPALELICNKHASLNITPEQYEIVGEFLIGAMQEVLATAFTPAIQDAWAAAYWQLANIMIEKEASLYEQDRSWDTWRNFTVFDIIPESDEISSFILRPADGASLPAFLPGQYVSVRLHVPRLGYTQARQYSLSDRPNPDYYRISVKRETDPAPGESDREGLVSNLLHLFDAPRKTIQMSHPRGDFFLTSLQDSCPVVLIAAGVGITPLLSMFNSIVDNTRKVTRSVHMIHAVRTTGARAFKSHLVAAARMNVNAKVTFYVEQLRPEDRAGTDFTHVGRVNVHGLNPRDDLYLHDRRAEYYICGPAPFMQNLRASLLTLGVESSRIRMELFGSGGPEIKASQANL</sequence>
<keyword evidence="10" id="KW-0521">NADP</keyword>
<dbReference type="InterPro" id="IPR039261">
    <property type="entry name" value="FNR_nucleotide-bd"/>
</dbReference>
<evidence type="ECO:0000256" key="12">
    <source>
        <dbReference type="ARBA" id="ARBA00023004"/>
    </source>
</evidence>
<dbReference type="CDD" id="cd08922">
    <property type="entry name" value="FHb-globin"/>
    <property type="match status" value="1"/>
</dbReference>
<keyword evidence="13" id="KW-0520">NAD</keyword>
<dbReference type="EC" id="1.14.12.17" evidence="4"/>
<proteinExistence type="inferred from homology"/>
<reference evidence="18" key="1">
    <citation type="submission" date="2022-12" db="EMBL/GenBank/DDBJ databases">
        <authorList>
            <person name="Petersen C."/>
        </authorList>
    </citation>
    <scope>NUCLEOTIDE SEQUENCE</scope>
    <source>
        <strain evidence="18">IBT 16125</strain>
    </source>
</reference>
<evidence type="ECO:0000256" key="13">
    <source>
        <dbReference type="ARBA" id="ARBA00023027"/>
    </source>
</evidence>
<dbReference type="SUPFAM" id="SSF63380">
    <property type="entry name" value="Riboflavin synthase domain-like"/>
    <property type="match status" value="1"/>
</dbReference>
<dbReference type="Gene3D" id="2.40.30.10">
    <property type="entry name" value="Translation factors"/>
    <property type="match status" value="1"/>
</dbReference>
<dbReference type="SUPFAM" id="SSF46458">
    <property type="entry name" value="Globin-like"/>
    <property type="match status" value="1"/>
</dbReference>
<dbReference type="InterPro" id="IPR017938">
    <property type="entry name" value="Riboflavin_synthase-like_b-brl"/>
</dbReference>
<dbReference type="Pfam" id="PF00042">
    <property type="entry name" value="Globin"/>
    <property type="match status" value="1"/>
</dbReference>
<dbReference type="InterPro" id="IPR009050">
    <property type="entry name" value="Globin-like_sf"/>
</dbReference>
<evidence type="ECO:0000256" key="1">
    <source>
        <dbReference type="ARBA" id="ARBA00001970"/>
    </source>
</evidence>
<comment type="similarity">
    <text evidence="3">In the C-terminal section; belongs to the flavoprotein pyridine nucleotide cytochrome reductase family.</text>
</comment>
<dbReference type="InterPro" id="IPR001433">
    <property type="entry name" value="OxRdtase_FAD/NAD-bd"/>
</dbReference>
<keyword evidence="11" id="KW-0560">Oxidoreductase</keyword>
<dbReference type="CDD" id="cd06184">
    <property type="entry name" value="flavohem_like_fad_nad_binding"/>
    <property type="match status" value="1"/>
</dbReference>
<dbReference type="RefSeq" id="XP_056765383.1">
    <property type="nucleotide sequence ID" value="XM_056909679.1"/>
</dbReference>
<keyword evidence="6" id="KW-0349">Heme</keyword>
<keyword evidence="19" id="KW-1185">Reference proteome</keyword>
<evidence type="ECO:0000256" key="14">
    <source>
        <dbReference type="ARBA" id="ARBA00048649"/>
    </source>
</evidence>
<dbReference type="FunFam" id="1.10.490.10:FF:000003">
    <property type="entry name" value="Flavohemoprotein"/>
    <property type="match status" value="1"/>
</dbReference>
<dbReference type="GO" id="GO:0019825">
    <property type="term" value="F:oxygen binding"/>
    <property type="evidence" value="ECO:0007669"/>
    <property type="project" value="InterPro"/>
</dbReference>
<evidence type="ECO:0000256" key="15">
    <source>
        <dbReference type="ARBA" id="ARBA00049433"/>
    </source>
</evidence>
<dbReference type="Gene3D" id="3.40.50.80">
    <property type="entry name" value="Nucleotide-binding domain of ferredoxin-NADP reductase (FNR) module"/>
    <property type="match status" value="1"/>
</dbReference>
<dbReference type="EMBL" id="JAPVEA010000006">
    <property type="protein sequence ID" value="KAJ5449848.1"/>
    <property type="molecule type" value="Genomic_DNA"/>
</dbReference>
<evidence type="ECO:0000256" key="9">
    <source>
        <dbReference type="ARBA" id="ARBA00022827"/>
    </source>
</evidence>
<dbReference type="Proteomes" id="UP001213681">
    <property type="component" value="Unassembled WGS sequence"/>
</dbReference>
<organism evidence="18 19">
    <name type="scientific">Penicillium daleae</name>
    <dbReference type="NCBI Taxonomy" id="63821"/>
    <lineage>
        <taxon>Eukaryota</taxon>
        <taxon>Fungi</taxon>
        <taxon>Dikarya</taxon>
        <taxon>Ascomycota</taxon>
        <taxon>Pezizomycotina</taxon>
        <taxon>Eurotiomycetes</taxon>
        <taxon>Eurotiomycetidae</taxon>
        <taxon>Eurotiales</taxon>
        <taxon>Aspergillaceae</taxon>
        <taxon>Penicillium</taxon>
    </lineage>
</organism>
<dbReference type="AlphaFoldDB" id="A0AAD6G2G7"/>
<comment type="catalytic activity">
    <reaction evidence="15">
        <text>2 nitric oxide + NADPH + 2 O2 = 2 nitrate + NADP(+) + H(+)</text>
        <dbReference type="Rhea" id="RHEA:19465"/>
        <dbReference type="ChEBI" id="CHEBI:15378"/>
        <dbReference type="ChEBI" id="CHEBI:15379"/>
        <dbReference type="ChEBI" id="CHEBI:16480"/>
        <dbReference type="ChEBI" id="CHEBI:17632"/>
        <dbReference type="ChEBI" id="CHEBI:57783"/>
        <dbReference type="ChEBI" id="CHEBI:58349"/>
        <dbReference type="EC" id="1.14.12.17"/>
    </reaction>
</comment>
<dbReference type="FunFam" id="2.40.30.10:FF:000034">
    <property type="entry name" value="Flavohemoprotein"/>
    <property type="match status" value="1"/>
</dbReference>
<evidence type="ECO:0000259" key="16">
    <source>
        <dbReference type="PROSITE" id="PS01033"/>
    </source>
</evidence>
<comment type="catalytic activity">
    <reaction evidence="14">
        <text>2 nitric oxide + NADH + 2 O2 = 2 nitrate + NAD(+) + H(+)</text>
        <dbReference type="Rhea" id="RHEA:19469"/>
        <dbReference type="ChEBI" id="CHEBI:15378"/>
        <dbReference type="ChEBI" id="CHEBI:15379"/>
        <dbReference type="ChEBI" id="CHEBI:16480"/>
        <dbReference type="ChEBI" id="CHEBI:17632"/>
        <dbReference type="ChEBI" id="CHEBI:57540"/>
        <dbReference type="ChEBI" id="CHEBI:57945"/>
        <dbReference type="EC" id="1.14.12.17"/>
    </reaction>
</comment>
<feature type="domain" description="FAD-binding FR-type" evidence="17">
    <location>
        <begin position="147"/>
        <end position="261"/>
    </location>
</feature>
<dbReference type="GO" id="GO:0071500">
    <property type="term" value="P:cellular response to nitrosative stress"/>
    <property type="evidence" value="ECO:0007669"/>
    <property type="project" value="TreeGrafter"/>
</dbReference>
<evidence type="ECO:0000256" key="11">
    <source>
        <dbReference type="ARBA" id="ARBA00023002"/>
    </source>
</evidence>
<gene>
    <name evidence="18" type="ORF">N7458_006297</name>
</gene>
<reference evidence="18" key="2">
    <citation type="journal article" date="2023" name="IMA Fungus">
        <title>Comparative genomic study of the Penicillium genus elucidates a diverse pangenome and 15 lateral gene transfer events.</title>
        <authorList>
            <person name="Petersen C."/>
            <person name="Sorensen T."/>
            <person name="Nielsen M.R."/>
            <person name="Sondergaard T.E."/>
            <person name="Sorensen J.L."/>
            <person name="Fitzpatrick D.A."/>
            <person name="Frisvad J.C."/>
            <person name="Nielsen K.L."/>
        </authorList>
    </citation>
    <scope>NUCLEOTIDE SEQUENCE</scope>
    <source>
        <strain evidence="18">IBT 16125</strain>
    </source>
</reference>
<dbReference type="GO" id="GO:0046872">
    <property type="term" value="F:metal ion binding"/>
    <property type="evidence" value="ECO:0007669"/>
    <property type="project" value="UniProtKB-KW"/>
</dbReference>
<evidence type="ECO:0000256" key="4">
    <source>
        <dbReference type="ARBA" id="ARBA00012229"/>
    </source>
</evidence>
<evidence type="ECO:0000256" key="2">
    <source>
        <dbReference type="ARBA" id="ARBA00001974"/>
    </source>
</evidence>
<dbReference type="GeneID" id="81599922"/>
<comment type="caution">
    <text evidence="18">The sequence shown here is derived from an EMBL/GenBank/DDBJ whole genome shotgun (WGS) entry which is preliminary data.</text>
</comment>
<dbReference type="GO" id="GO:0008941">
    <property type="term" value="F:nitric oxide dioxygenase NAD(P)H activity"/>
    <property type="evidence" value="ECO:0007669"/>
    <property type="project" value="UniProtKB-EC"/>
</dbReference>
<keyword evidence="5" id="KW-0216">Detoxification</keyword>
<dbReference type="InterPro" id="IPR000971">
    <property type="entry name" value="Globin"/>
</dbReference>
<dbReference type="PANTHER" id="PTHR43396">
    <property type="entry name" value="FLAVOHEMOPROTEIN"/>
    <property type="match status" value="1"/>
</dbReference>
<protein>
    <recommendedName>
        <fullName evidence="4">nitric oxide dioxygenase</fullName>
        <ecNumber evidence="4">1.14.12.17</ecNumber>
    </recommendedName>
</protein>
<evidence type="ECO:0000256" key="8">
    <source>
        <dbReference type="ARBA" id="ARBA00022723"/>
    </source>
</evidence>
<evidence type="ECO:0000256" key="10">
    <source>
        <dbReference type="ARBA" id="ARBA00022857"/>
    </source>
</evidence>
<evidence type="ECO:0000313" key="18">
    <source>
        <dbReference type="EMBL" id="KAJ5449848.1"/>
    </source>
</evidence>
<dbReference type="Pfam" id="PF00175">
    <property type="entry name" value="NAD_binding_1"/>
    <property type="match status" value="1"/>
</dbReference>
<dbReference type="InterPro" id="IPR017927">
    <property type="entry name" value="FAD-bd_FR_type"/>
</dbReference>
<comment type="cofactor">
    <cofactor evidence="2">
        <name>FAD</name>
        <dbReference type="ChEBI" id="CHEBI:57692"/>
    </cofactor>
</comment>
<evidence type="ECO:0000256" key="6">
    <source>
        <dbReference type="ARBA" id="ARBA00022617"/>
    </source>
</evidence>
<dbReference type="GO" id="GO:0071949">
    <property type="term" value="F:FAD binding"/>
    <property type="evidence" value="ECO:0007669"/>
    <property type="project" value="TreeGrafter"/>
</dbReference>
<keyword evidence="9" id="KW-0274">FAD</keyword>
<keyword evidence="8" id="KW-0479">Metal-binding</keyword>
<dbReference type="Gene3D" id="1.10.490.10">
    <property type="entry name" value="Globins"/>
    <property type="match status" value="1"/>
</dbReference>
<feature type="domain" description="Globin" evidence="16">
    <location>
        <begin position="1"/>
        <end position="137"/>
    </location>
</feature>
<dbReference type="GO" id="GO:0020037">
    <property type="term" value="F:heme binding"/>
    <property type="evidence" value="ECO:0007669"/>
    <property type="project" value="InterPro"/>
</dbReference>
<evidence type="ECO:0000256" key="3">
    <source>
        <dbReference type="ARBA" id="ARBA00006401"/>
    </source>
</evidence>
<dbReference type="PROSITE" id="PS01033">
    <property type="entry name" value="GLOBIN"/>
    <property type="match status" value="1"/>
</dbReference>
<evidence type="ECO:0000259" key="17">
    <source>
        <dbReference type="PROSITE" id="PS51384"/>
    </source>
</evidence>
<dbReference type="SUPFAM" id="SSF52343">
    <property type="entry name" value="Ferredoxin reductase-like, C-terminal NADP-linked domain"/>
    <property type="match status" value="1"/>
</dbReference>
<evidence type="ECO:0000313" key="19">
    <source>
        <dbReference type="Proteomes" id="UP001213681"/>
    </source>
</evidence>
<evidence type="ECO:0000256" key="5">
    <source>
        <dbReference type="ARBA" id="ARBA00022575"/>
    </source>
</evidence>